<evidence type="ECO:0000256" key="14">
    <source>
        <dbReference type="SAM" id="MobiDB-lite"/>
    </source>
</evidence>
<keyword evidence="7" id="KW-0808">Transferase</keyword>
<evidence type="ECO:0000256" key="11">
    <source>
        <dbReference type="ARBA" id="ARBA00030128"/>
    </source>
</evidence>
<evidence type="ECO:0000256" key="4">
    <source>
        <dbReference type="ARBA" id="ARBA00012961"/>
    </source>
</evidence>
<dbReference type="SMART" id="SM00072">
    <property type="entry name" value="GuKc"/>
    <property type="match status" value="1"/>
</dbReference>
<keyword evidence="18" id="KW-1185">Reference proteome</keyword>
<dbReference type="EMBL" id="JAOPHQ010006269">
    <property type="protein sequence ID" value="KAK0132359.1"/>
    <property type="molecule type" value="Genomic_DNA"/>
</dbReference>
<comment type="subcellular location">
    <subcellularLocation>
        <location evidence="2">Cytoplasm</location>
        <location evidence="2">Cytosol</location>
    </subcellularLocation>
    <subcellularLocation>
        <location evidence="1">Photoreceptor inner segment</location>
    </subcellularLocation>
</comment>
<dbReference type="CDD" id="cd00071">
    <property type="entry name" value="GMPK"/>
    <property type="match status" value="1"/>
</dbReference>
<dbReference type="InterPro" id="IPR027417">
    <property type="entry name" value="P-loop_NTPase"/>
</dbReference>
<feature type="region of interest" description="Disordered" evidence="14">
    <location>
        <begin position="261"/>
        <end position="284"/>
    </location>
</feature>
<evidence type="ECO:0000256" key="13">
    <source>
        <dbReference type="ARBA" id="ARBA00065898"/>
    </source>
</evidence>
<evidence type="ECO:0000256" key="1">
    <source>
        <dbReference type="ARBA" id="ARBA00004437"/>
    </source>
</evidence>
<feature type="transmembrane region" description="Helical" evidence="15">
    <location>
        <begin position="6"/>
        <end position="27"/>
    </location>
</feature>
<keyword evidence="15" id="KW-0812">Transmembrane</keyword>
<evidence type="ECO:0000256" key="2">
    <source>
        <dbReference type="ARBA" id="ARBA00004514"/>
    </source>
</evidence>
<dbReference type="PANTHER" id="PTHR23117:SF23">
    <property type="entry name" value="GUANYLATE KINASE"/>
    <property type="match status" value="1"/>
</dbReference>
<evidence type="ECO:0000313" key="17">
    <source>
        <dbReference type="EMBL" id="KAK0132359.1"/>
    </source>
</evidence>
<evidence type="ECO:0000256" key="7">
    <source>
        <dbReference type="ARBA" id="ARBA00022679"/>
    </source>
</evidence>
<dbReference type="FunFam" id="3.30.63.10:FF:000002">
    <property type="entry name" value="Guanylate kinase 1"/>
    <property type="match status" value="1"/>
</dbReference>
<evidence type="ECO:0000256" key="10">
    <source>
        <dbReference type="ARBA" id="ARBA00022840"/>
    </source>
</evidence>
<dbReference type="FunFam" id="3.40.50.300:FF:000879">
    <property type="entry name" value="Guanylate kinase 1"/>
    <property type="match status" value="1"/>
</dbReference>
<keyword evidence="15" id="KW-0472">Membrane</keyword>
<proteinExistence type="inferred from homology"/>
<dbReference type="PROSITE" id="PS00856">
    <property type="entry name" value="GUANYLATE_KINASE_1"/>
    <property type="match status" value="1"/>
</dbReference>
<dbReference type="InterPro" id="IPR008144">
    <property type="entry name" value="Guanylate_kin-like_dom"/>
</dbReference>
<dbReference type="Pfam" id="PF00625">
    <property type="entry name" value="Guanylate_kin"/>
    <property type="match status" value="1"/>
</dbReference>
<dbReference type="GO" id="GO:0005524">
    <property type="term" value="F:ATP binding"/>
    <property type="evidence" value="ECO:0007669"/>
    <property type="project" value="UniProtKB-KW"/>
</dbReference>
<keyword evidence="8" id="KW-0547">Nucleotide-binding</keyword>
<dbReference type="GO" id="GO:0004385">
    <property type="term" value="F:GMP kinase activity"/>
    <property type="evidence" value="ECO:0007669"/>
    <property type="project" value="UniProtKB-EC"/>
</dbReference>
<feature type="domain" description="Guanylate kinase-like" evidence="16">
    <location>
        <begin position="28"/>
        <end position="210"/>
    </location>
</feature>
<keyword evidence="15" id="KW-1133">Transmembrane helix</keyword>
<reference evidence="17" key="1">
    <citation type="journal article" date="2023" name="Front. Mar. Sci.">
        <title>A new Merluccius polli reference genome to investigate the effects of global change in West African waters.</title>
        <authorList>
            <person name="Mateo J.L."/>
            <person name="Blanco-Fernandez C."/>
            <person name="Garcia-Vazquez E."/>
            <person name="Machado-Schiaffino G."/>
        </authorList>
    </citation>
    <scope>NUCLEOTIDE SEQUENCE</scope>
    <source>
        <strain evidence="17">C29</strain>
        <tissue evidence="17">Fin</tissue>
    </source>
</reference>
<evidence type="ECO:0000259" key="16">
    <source>
        <dbReference type="PROSITE" id="PS50052"/>
    </source>
</evidence>
<name>A0AA47M2F3_MERPO</name>
<keyword evidence="10" id="KW-0067">ATP-binding</keyword>
<dbReference type="InterPro" id="IPR020590">
    <property type="entry name" value="Guanylate_kinase_CS"/>
</dbReference>
<accession>A0AA47M2F3</accession>
<evidence type="ECO:0000256" key="6">
    <source>
        <dbReference type="ARBA" id="ARBA00022490"/>
    </source>
</evidence>
<dbReference type="EC" id="2.7.4.8" evidence="4"/>
<dbReference type="InterPro" id="IPR008145">
    <property type="entry name" value="GK/Ca_channel_bsu"/>
</dbReference>
<evidence type="ECO:0000313" key="18">
    <source>
        <dbReference type="Proteomes" id="UP001174136"/>
    </source>
</evidence>
<dbReference type="AlphaFoldDB" id="A0AA47M2F3"/>
<comment type="caution">
    <text evidence="17">The sequence shown here is derived from an EMBL/GenBank/DDBJ whole genome shotgun (WGS) entry which is preliminary data.</text>
</comment>
<evidence type="ECO:0000256" key="9">
    <source>
        <dbReference type="ARBA" id="ARBA00022777"/>
    </source>
</evidence>
<dbReference type="Proteomes" id="UP001174136">
    <property type="component" value="Unassembled WGS sequence"/>
</dbReference>
<dbReference type="PANTHER" id="PTHR23117">
    <property type="entry name" value="GUANYLATE KINASE-RELATED"/>
    <property type="match status" value="1"/>
</dbReference>
<comment type="similarity">
    <text evidence="3">Belongs to the guanylate kinase family.</text>
</comment>
<dbReference type="NCBIfam" id="TIGR03263">
    <property type="entry name" value="guanyl_kin"/>
    <property type="match status" value="1"/>
</dbReference>
<dbReference type="GO" id="GO:0001917">
    <property type="term" value="C:photoreceptor inner segment"/>
    <property type="evidence" value="ECO:0007669"/>
    <property type="project" value="UniProtKB-SubCell"/>
</dbReference>
<comment type="subunit">
    <text evidence="13">Monomer. Interacts with RD3.</text>
</comment>
<dbReference type="Gene3D" id="3.30.63.10">
    <property type="entry name" value="Guanylate Kinase phosphate binding domain"/>
    <property type="match status" value="1"/>
</dbReference>
<dbReference type="SUPFAM" id="SSF52540">
    <property type="entry name" value="P-loop containing nucleoside triphosphate hydrolases"/>
    <property type="match status" value="1"/>
</dbReference>
<feature type="transmembrane region" description="Helical" evidence="15">
    <location>
        <begin position="390"/>
        <end position="412"/>
    </location>
</feature>
<dbReference type="Gene3D" id="3.40.50.300">
    <property type="entry name" value="P-loop containing nucleotide triphosphate hydrolases"/>
    <property type="match status" value="1"/>
</dbReference>
<evidence type="ECO:0000256" key="12">
    <source>
        <dbReference type="ARBA" id="ARBA00048594"/>
    </source>
</evidence>
<dbReference type="GO" id="GO:0005829">
    <property type="term" value="C:cytosol"/>
    <property type="evidence" value="ECO:0007669"/>
    <property type="project" value="UniProtKB-SubCell"/>
</dbReference>
<dbReference type="InterPro" id="IPR017665">
    <property type="entry name" value="Guanylate_kinase"/>
</dbReference>
<feature type="transmembrane region" description="Helical" evidence="15">
    <location>
        <begin position="367"/>
        <end position="384"/>
    </location>
</feature>
<gene>
    <name evidence="17" type="primary">GUK1_1</name>
    <name evidence="17" type="ORF">N1851_032780</name>
</gene>
<dbReference type="PROSITE" id="PS50052">
    <property type="entry name" value="GUANYLATE_KINASE_2"/>
    <property type="match status" value="1"/>
</dbReference>
<comment type="catalytic activity">
    <reaction evidence="12">
        <text>GMP + ATP = GDP + ADP</text>
        <dbReference type="Rhea" id="RHEA:20780"/>
        <dbReference type="ChEBI" id="CHEBI:30616"/>
        <dbReference type="ChEBI" id="CHEBI:58115"/>
        <dbReference type="ChEBI" id="CHEBI:58189"/>
        <dbReference type="ChEBI" id="CHEBI:456216"/>
        <dbReference type="EC" id="2.7.4.8"/>
    </reaction>
</comment>
<organism evidence="17 18">
    <name type="scientific">Merluccius polli</name>
    <name type="common">Benguela hake</name>
    <name type="synonym">Merluccius cadenati</name>
    <dbReference type="NCBI Taxonomy" id="89951"/>
    <lineage>
        <taxon>Eukaryota</taxon>
        <taxon>Metazoa</taxon>
        <taxon>Chordata</taxon>
        <taxon>Craniata</taxon>
        <taxon>Vertebrata</taxon>
        <taxon>Euteleostomi</taxon>
        <taxon>Actinopterygii</taxon>
        <taxon>Neopterygii</taxon>
        <taxon>Teleostei</taxon>
        <taxon>Neoteleostei</taxon>
        <taxon>Acanthomorphata</taxon>
        <taxon>Zeiogadaria</taxon>
        <taxon>Gadariae</taxon>
        <taxon>Gadiformes</taxon>
        <taxon>Gadoidei</taxon>
        <taxon>Merlucciidae</taxon>
        <taxon>Merluccius</taxon>
    </lineage>
</organism>
<protein>
    <recommendedName>
        <fullName evidence="5">Guanylate kinase</fullName>
        <ecNumber evidence="4">2.7.4.8</ecNumber>
    </recommendedName>
    <alternativeName>
        <fullName evidence="11">GMP kinase</fullName>
    </alternativeName>
</protein>
<evidence type="ECO:0000256" key="3">
    <source>
        <dbReference type="ARBA" id="ARBA00005790"/>
    </source>
</evidence>
<keyword evidence="6" id="KW-0963">Cytoplasm</keyword>
<evidence type="ECO:0000256" key="15">
    <source>
        <dbReference type="SAM" id="Phobius"/>
    </source>
</evidence>
<feature type="compositionally biased region" description="Gly residues" evidence="14">
    <location>
        <begin position="268"/>
        <end position="279"/>
    </location>
</feature>
<evidence type="ECO:0000256" key="8">
    <source>
        <dbReference type="ARBA" id="ARBA00022741"/>
    </source>
</evidence>
<evidence type="ECO:0000256" key="5">
    <source>
        <dbReference type="ARBA" id="ARBA00016296"/>
    </source>
</evidence>
<keyword evidence="9 17" id="KW-0418">Kinase</keyword>
<sequence>MTSSPFITTTTIIIITTTIIMCCSMAGPRPVVLSGPSGAGKSTLLKKLMEEYNGVFGFSVSHTTRQPRPGEENGKDYHYVTREAMQTAIDNGEFIESAVFSGNMYGTSKAAVQDVQAKNLICILDIDMQGVRNIKATDLNPIYVSIQAPSMEILEKRLRDRKTESEESLQKRLHAAYVDIGISKEEGLFDVVIVNDSLEVAYEKLKVVLLESDRVAHGRVAVGLGDHPGLVALLAAFHPLHLGAVGRLDLQLGVAHLDGDVSPRPAGDSGGGGGGGGEEAAGQVVPKAAEEAGPLPGGGYRTADVEEHGLAHGRAADLPLEHGDLAGLLRGEAEGGARGAVALSLPRDVVLQVLQGEHRVAALRQDLGLSVWLAAIAVFVVVGFEDDGFLVIRLLVVVVLPVGGVGDGGHLVGRARDPGRRGGPGEGGVLLGVPGERRVTGGVLRQLLHQRVVGVVGVGVLRGGASGPREAVDRSDPAGETPLLRESLGDLLTLYSMISSTSTQRGLRSAGRAAAPWCSVT</sequence>